<dbReference type="PANTHER" id="PTHR43806">
    <property type="entry name" value="PEPTIDASE S8"/>
    <property type="match status" value="1"/>
</dbReference>
<comment type="similarity">
    <text evidence="1 5">Belongs to the peptidase S8 family.</text>
</comment>
<dbReference type="Pfam" id="PF00082">
    <property type="entry name" value="Peptidase_S8"/>
    <property type="match status" value="6"/>
</dbReference>
<dbReference type="PROSITE" id="PS00136">
    <property type="entry name" value="SUBTILASE_ASP"/>
    <property type="match status" value="3"/>
</dbReference>
<dbReference type="InterPro" id="IPR015500">
    <property type="entry name" value="Peptidase_S8_subtilisin-rel"/>
</dbReference>
<feature type="active site" description="Charge relay system" evidence="5">
    <location>
        <position position="772"/>
    </location>
</feature>
<feature type="active site" description="Charge relay system" evidence="5">
    <location>
        <position position="520"/>
    </location>
</feature>
<evidence type="ECO:0000256" key="3">
    <source>
        <dbReference type="ARBA" id="ARBA00022801"/>
    </source>
</evidence>
<feature type="active site" description="Charge relay system" evidence="5">
    <location>
        <position position="1094"/>
    </location>
</feature>
<dbReference type="CDD" id="cd07478">
    <property type="entry name" value="Peptidases_S8_CspA-like"/>
    <property type="match status" value="3"/>
</dbReference>
<dbReference type="STRING" id="119641.SAMN05421842_14211"/>
<feature type="active site" description="Charge relay system" evidence="5">
    <location>
        <position position="1279"/>
    </location>
</feature>
<gene>
    <name evidence="7" type="ORF">SAMN05421842_14211</name>
</gene>
<sequence length="1779" mass="195373">MVEGGISIKKSKILKKNYRQTSNDVFTGENAAYALVEYSGDISKAVSKITNTKVFIIDENTALLSVIDADIDDIVSKLSDVITYRNPGSIYTLCAISPVEASGAEQFHNNEYLPLDGSGVIVGIIDTGIDYLNEEFINTDGTSRILTILDQTINTGKRPSNQPIGSEYSAEDINNAIKANKEGKNPYDIVPSKDEIGHGTNMAGIAAARGARPALLGAAPKCDLAIVKLVPASKKLKEESYVYGDAPIYSSIAVFSGIKYLYELSMNLKKPIVILIPLGYSMGAHNGLAFNERYIDEVSRIRGVAVVVPTGNEGDADTHTSGVIAKNGDLANIELIVDKKQKNLRFEIWISKPDKLTLSITSPSGEIVDRIAPVNKKVTEINFIYEKTKMFIQYLKPEEISGDEKINITAINIAEGIWNFKLVGEMVSVGKYDAYLPQKAIIAPNTKFLSPNPDGTLMIPSTSRYAISVGYYNQTNNAIEVDSGRGYTRDNRIKPDIVAGGVNSLMTYGKDGDKIISGSSVAAAVVTGCCALIFQWGIVQGRDRSMYSIKLKTYLIRGTSKREGDEYPNPLWGYGSINMKGVFDNIRGLKKQDNRAVEEHPNYFFDIRNKIFLIEYKADIVNSLKRFPNTEVFIIDEKRAIITTPYEIYDDVVKLTPEIVYVDLDDAYTTCDISPVEASGATVFHNNVYLPLNGFGVIVGIIDTGIDYLNEEFINEDGTTRILTIMDRSIPDNTSKFKCAVYKQEDINKAIETKKSGGDPYKIVPSKDEIGHGTNMAGIIAARGATPGLIGAAPRCNLAIVKLNPASKAFRNYYQIYGNEPVYQNPGILLGIKYLYDLSVELKKPIVIYIPLGANTGPHNGQAFIEKYITEISNYNGVAVVAPTGNQGNTDTHTSGIIKNKGDESIVEIQIGKNQQDIRIEIWISKPDKVALSITSPTGEAIRKISPKLKSMTDITFLYEETKMTIEYFIPEELTGEQKIVIIASNIREGIWQFKLIGELIVVGKYDIWLLQRELLAPDTKFLNPISTTTLTTPGTSKGAITIGYYNQNNNSIIPESGKGYTRDNMIKPDIAAGGINTITTSVGGGTQIISGSSVAGAVTAGACALLFQWGIVDGNDSPMFAIKLKTYLIRGASKRQRDVYPNPQWGYGMLDIKGVFDNIRGLKIEENRETQLNKKINYFLEPNNINTIVEYNGDIVSAIKKFQNSDVYIIDEKRAFIALPYEINSKVLKTTKEIIFADPGSALTLCDISPVIASEATLFHNSEYLSLDGSGVIVGIVDTGIDYLNDEFINNDGSSRIISIYDQNVESDTIQPEIIAGTVYTQDNINKAIQAKKNGGDPYAIVPSKDEIGHGTKIAGIITARGANPELIGVAPKCSLAVVKLRTGNKVFRQVYALYGNEISYKNTSVFLGMKYLFDLASKLNKPIIIYIPLGTNMGAHTGESLVERYSDEICKNIGVAVVAPTGNQGNTATHTSGTIKSSGDIGIIELKIGEKQKDIRIEIWVSKPDKVALSITSPTGEVIKRIPPKLKEIIDITFVYEETKMTIEYFIPEEISGDQKIVIMARDIREGIWQFKLIGELIIVGRYDAWILQRELIAPDTRFLRPNPYITLTLPGTSSSVITAAYYNQNNNSIVPESGRGFTKNDVIKPDIAAGGVNAKTTSVGGTTAIISGSSVAGAVVAGACALLFQWGIIDGNDTTMYAEKLKTYLIRGAQERPGDVYPNPQWGYGRLSLKGIFDNIRLAKDNKVINYNREREKPRNEYYVGNLFIRLPENYNTDYL</sequence>
<dbReference type="PRINTS" id="PR00723">
    <property type="entry name" value="SUBTILISIN"/>
</dbReference>
<feature type="active site" description="Charge relay system" evidence="5">
    <location>
        <position position="703"/>
    </location>
</feature>
<evidence type="ECO:0000256" key="1">
    <source>
        <dbReference type="ARBA" id="ARBA00011073"/>
    </source>
</evidence>
<dbReference type="InterPro" id="IPR000209">
    <property type="entry name" value="Peptidase_S8/S53_dom"/>
</dbReference>
<dbReference type="PROSITE" id="PS00137">
    <property type="entry name" value="SUBTILASE_HIS"/>
    <property type="match status" value="1"/>
</dbReference>
<evidence type="ECO:0000313" key="8">
    <source>
        <dbReference type="Proteomes" id="UP000199263"/>
    </source>
</evidence>
<feature type="active site" description="Charge relay system" evidence="5">
    <location>
        <position position="126"/>
    </location>
</feature>
<dbReference type="InterPro" id="IPR034045">
    <property type="entry name" value="Pep_S8_CspA-like"/>
</dbReference>
<dbReference type="Gene3D" id="2.60.120.1290">
    <property type="match status" value="3"/>
</dbReference>
<evidence type="ECO:0000256" key="2">
    <source>
        <dbReference type="ARBA" id="ARBA00022670"/>
    </source>
</evidence>
<evidence type="ECO:0000256" key="4">
    <source>
        <dbReference type="ARBA" id="ARBA00022825"/>
    </source>
</evidence>
<dbReference type="InterPro" id="IPR023827">
    <property type="entry name" value="Peptidase_S8_Asp-AS"/>
</dbReference>
<accession>A0A1I1S7K5</accession>
<dbReference type="Gene3D" id="3.40.50.200">
    <property type="entry name" value="Peptidase S8/S53 domain"/>
    <property type="match status" value="3"/>
</dbReference>
<evidence type="ECO:0000256" key="5">
    <source>
        <dbReference type="PROSITE-ProRule" id="PRU01240"/>
    </source>
</evidence>
<feature type="domain" description="Peptidase S8/S53" evidence="6">
    <location>
        <begin position="117"/>
        <end position="240"/>
    </location>
</feature>
<dbReference type="SUPFAM" id="SSF52743">
    <property type="entry name" value="Subtilisin-like"/>
    <property type="match status" value="3"/>
</dbReference>
<dbReference type="InterPro" id="IPR050131">
    <property type="entry name" value="Peptidase_S8_subtilisin-like"/>
</dbReference>
<keyword evidence="3 5" id="KW-0378">Hydrolase</keyword>
<dbReference type="GO" id="GO:0006508">
    <property type="term" value="P:proteolysis"/>
    <property type="evidence" value="ECO:0007669"/>
    <property type="project" value="UniProtKB-KW"/>
</dbReference>
<feature type="domain" description="Peptidase S8/S53" evidence="6">
    <location>
        <begin position="450"/>
        <end position="575"/>
    </location>
</feature>
<reference evidence="7 8" key="1">
    <citation type="submission" date="2016-10" db="EMBL/GenBank/DDBJ databases">
        <authorList>
            <person name="de Groot N.N."/>
        </authorList>
    </citation>
    <scope>NUCLEOTIDE SEQUENCE [LARGE SCALE GENOMIC DNA]</scope>
    <source>
        <strain evidence="7 8">DSM 12992</strain>
    </source>
</reference>
<organism evidence="7 8">
    <name type="scientific">Clostridium uliginosum</name>
    <dbReference type="NCBI Taxonomy" id="119641"/>
    <lineage>
        <taxon>Bacteria</taxon>
        <taxon>Bacillati</taxon>
        <taxon>Bacillota</taxon>
        <taxon>Clostridia</taxon>
        <taxon>Eubacteriales</taxon>
        <taxon>Clostridiaceae</taxon>
        <taxon>Clostridium</taxon>
    </lineage>
</organism>
<dbReference type="OrthoDB" id="9798386at2"/>
<dbReference type="PANTHER" id="PTHR43806:SF11">
    <property type="entry name" value="CEREVISIN-RELATED"/>
    <property type="match status" value="1"/>
</dbReference>
<feature type="domain" description="Peptidase S8/S53" evidence="6">
    <location>
        <begin position="1610"/>
        <end position="1728"/>
    </location>
</feature>
<feature type="domain" description="Peptidase S8/S53" evidence="6">
    <location>
        <begin position="1028"/>
        <end position="1138"/>
    </location>
</feature>
<evidence type="ECO:0000259" key="6">
    <source>
        <dbReference type="Pfam" id="PF00082"/>
    </source>
</evidence>
<feature type="domain" description="Peptidase S8/S53" evidence="6">
    <location>
        <begin position="1270"/>
        <end position="1387"/>
    </location>
</feature>
<dbReference type="PROSITE" id="PS51892">
    <property type="entry name" value="SUBTILASE"/>
    <property type="match status" value="3"/>
</dbReference>
<keyword evidence="4 5" id="KW-0720">Serine protease</keyword>
<dbReference type="EMBL" id="FOMG01000042">
    <property type="protein sequence ID" value="SFD40578.1"/>
    <property type="molecule type" value="Genomic_DNA"/>
</dbReference>
<feature type="active site" description="Charge relay system" evidence="5">
    <location>
        <position position="1673"/>
    </location>
</feature>
<keyword evidence="8" id="KW-1185">Reference proteome</keyword>
<feature type="active site" description="Charge relay system" evidence="5">
    <location>
        <position position="198"/>
    </location>
</feature>
<protein>
    <submittedName>
        <fullName evidence="7">Subtilase family protein</fullName>
    </submittedName>
</protein>
<dbReference type="InterPro" id="IPR036852">
    <property type="entry name" value="Peptidase_S8/S53_dom_sf"/>
</dbReference>
<dbReference type="RefSeq" id="WP_090094361.1">
    <property type="nucleotide sequence ID" value="NZ_FOMG01000042.1"/>
</dbReference>
<evidence type="ECO:0000313" key="7">
    <source>
        <dbReference type="EMBL" id="SFD40578.1"/>
    </source>
</evidence>
<proteinExistence type="inferred from homology"/>
<feature type="active site" description="Charge relay system" evidence="5">
    <location>
        <position position="1351"/>
    </location>
</feature>
<dbReference type="Proteomes" id="UP000199263">
    <property type="component" value="Unassembled WGS sequence"/>
</dbReference>
<dbReference type="GO" id="GO:0004252">
    <property type="term" value="F:serine-type endopeptidase activity"/>
    <property type="evidence" value="ECO:0007669"/>
    <property type="project" value="UniProtKB-UniRule"/>
</dbReference>
<feature type="domain" description="Peptidase S8/S53" evidence="6">
    <location>
        <begin position="696"/>
        <end position="888"/>
    </location>
</feature>
<dbReference type="InterPro" id="IPR022398">
    <property type="entry name" value="Peptidase_S8_His-AS"/>
</dbReference>
<keyword evidence="2 5" id="KW-0645">Protease</keyword>
<name>A0A1I1S7K5_9CLOT</name>